<sequence length="370" mass="41462">MSKKVIFLTGAPTLQSLSWEENELLNAPVYPFHDAGIENERFRSFSDACNPVKWRLLQDLAIPEVSTPKDISGSQVARFFTINDLATPSRISIPATEDSALSQFYDHSFEIHETSEISAPGDHSEDSLKESRLWADSTGSSIATSSDEEALRPALSMHGHITDLQEIPSAAYLEGIVPQTMTVNLIVSIITIRPPRRIVTRHWQRELDLVEMVVGDDTRSGFGVTFWLQPAERDCGDEHELGRSLSTVRPRDIVLLRMVALSSFRKRVYGQSLRKGVTKIDLLHRHRVDATDTGGMYSARRLREINQDGAPKNVDDAMRAKVSKVHEWIKLFVPDAEGGDSNRQRQGGPRHFPKKNPLLPPDTPEDSGYN</sequence>
<evidence type="ECO:0000313" key="2">
    <source>
        <dbReference type="EMBL" id="KAA8648691.1"/>
    </source>
</evidence>
<evidence type="ECO:0000256" key="1">
    <source>
        <dbReference type="SAM" id="MobiDB-lite"/>
    </source>
</evidence>
<dbReference type="EMBL" id="SOSA01000539">
    <property type="protein sequence ID" value="THC90270.1"/>
    <property type="molecule type" value="Genomic_DNA"/>
</dbReference>
<feature type="region of interest" description="Disordered" evidence="1">
    <location>
        <begin position="336"/>
        <end position="370"/>
    </location>
</feature>
<comment type="caution">
    <text evidence="3">The sequence shown here is derived from an EMBL/GenBank/DDBJ whole genome shotgun (WGS) entry which is preliminary data.</text>
</comment>
<reference evidence="2 5" key="2">
    <citation type="submission" date="2019-08" db="EMBL/GenBank/DDBJ databases">
        <title>The genome sequence of a newly discovered highly antifungal drug resistant Aspergillus species, Aspergillus tanneri NIH 1004.</title>
        <authorList>
            <person name="Mounaud S."/>
            <person name="Singh I."/>
            <person name="Joardar V."/>
            <person name="Pakala S."/>
            <person name="Pakala S."/>
            <person name="Venepally P."/>
            <person name="Chung J.K."/>
            <person name="Losada L."/>
            <person name="Nierman W.C."/>
        </authorList>
    </citation>
    <scope>NUCLEOTIDE SEQUENCE [LARGE SCALE GENOMIC DNA]</scope>
    <source>
        <strain evidence="2 5">NIH1004</strain>
    </source>
</reference>
<dbReference type="AlphaFoldDB" id="A0A4S3J5T0"/>
<evidence type="ECO:0000313" key="5">
    <source>
        <dbReference type="Proteomes" id="UP000324241"/>
    </source>
</evidence>
<dbReference type="Proteomes" id="UP000324241">
    <property type="component" value="Unassembled WGS sequence"/>
</dbReference>
<evidence type="ECO:0000313" key="3">
    <source>
        <dbReference type="EMBL" id="THC90270.1"/>
    </source>
</evidence>
<accession>A0A4S3J5T0</accession>
<dbReference type="RefSeq" id="XP_033428052.1">
    <property type="nucleotide sequence ID" value="XM_033569246.1"/>
</dbReference>
<proteinExistence type="predicted"/>
<dbReference type="InterPro" id="IPR012340">
    <property type="entry name" value="NA-bd_OB-fold"/>
</dbReference>
<dbReference type="VEuPathDB" id="FungiDB:EYZ11_010264"/>
<protein>
    <submittedName>
        <fullName evidence="3">Uncharacterized protein</fullName>
    </submittedName>
</protein>
<reference evidence="3 4" key="1">
    <citation type="submission" date="2019-03" db="EMBL/GenBank/DDBJ databases">
        <title>The genome sequence of a newly discovered highly antifungal drug resistant Aspergillus species, Aspergillus tanneri NIH 1004.</title>
        <authorList>
            <person name="Mounaud S."/>
            <person name="Singh I."/>
            <person name="Joardar V."/>
            <person name="Pakala S."/>
            <person name="Pakala S."/>
            <person name="Venepally P."/>
            <person name="Hoover J."/>
            <person name="Nierman W."/>
            <person name="Chung J."/>
            <person name="Losada L."/>
        </authorList>
    </citation>
    <scope>NUCLEOTIDE SEQUENCE [LARGE SCALE GENOMIC DNA]</scope>
    <source>
        <strain evidence="3 4">NIH1004</strain>
    </source>
</reference>
<dbReference type="Proteomes" id="UP000308092">
    <property type="component" value="Unassembled WGS sequence"/>
</dbReference>
<dbReference type="OrthoDB" id="5378679at2759"/>
<dbReference type="GeneID" id="54327278"/>
<name>A0A4S3J5T0_9EURO</name>
<keyword evidence="4" id="KW-1185">Reference proteome</keyword>
<dbReference type="EMBL" id="QUQM01000003">
    <property type="protein sequence ID" value="KAA8648691.1"/>
    <property type="molecule type" value="Genomic_DNA"/>
</dbReference>
<gene>
    <name evidence="2" type="ORF">ATNIH1004_004576</name>
    <name evidence="3" type="ORF">EYZ11_010264</name>
</gene>
<organism evidence="3 4">
    <name type="scientific">Aspergillus tanneri</name>
    <dbReference type="NCBI Taxonomy" id="1220188"/>
    <lineage>
        <taxon>Eukaryota</taxon>
        <taxon>Fungi</taxon>
        <taxon>Dikarya</taxon>
        <taxon>Ascomycota</taxon>
        <taxon>Pezizomycotina</taxon>
        <taxon>Eurotiomycetes</taxon>
        <taxon>Eurotiomycetidae</taxon>
        <taxon>Eurotiales</taxon>
        <taxon>Aspergillaceae</taxon>
        <taxon>Aspergillus</taxon>
        <taxon>Aspergillus subgen. Circumdati</taxon>
    </lineage>
</organism>
<dbReference type="SUPFAM" id="SSF50249">
    <property type="entry name" value="Nucleic acid-binding proteins"/>
    <property type="match status" value="1"/>
</dbReference>
<evidence type="ECO:0000313" key="4">
    <source>
        <dbReference type="Proteomes" id="UP000308092"/>
    </source>
</evidence>